<gene>
    <name evidence="2" type="ORF">R3P38DRAFT_2549905</name>
</gene>
<dbReference type="Pfam" id="PF18759">
    <property type="entry name" value="Plavaka"/>
    <property type="match status" value="1"/>
</dbReference>
<organism evidence="2 3">
    <name type="scientific">Favolaschia claudopus</name>
    <dbReference type="NCBI Taxonomy" id="2862362"/>
    <lineage>
        <taxon>Eukaryota</taxon>
        <taxon>Fungi</taxon>
        <taxon>Dikarya</taxon>
        <taxon>Basidiomycota</taxon>
        <taxon>Agaricomycotina</taxon>
        <taxon>Agaricomycetes</taxon>
        <taxon>Agaricomycetidae</taxon>
        <taxon>Agaricales</taxon>
        <taxon>Marasmiineae</taxon>
        <taxon>Mycenaceae</taxon>
        <taxon>Favolaschia</taxon>
    </lineage>
</organism>
<feature type="region of interest" description="Disordered" evidence="1">
    <location>
        <begin position="83"/>
        <end position="112"/>
    </location>
</feature>
<feature type="compositionally biased region" description="Polar residues" evidence="1">
    <location>
        <begin position="139"/>
        <end position="148"/>
    </location>
</feature>
<feature type="region of interest" description="Disordered" evidence="1">
    <location>
        <begin position="130"/>
        <end position="153"/>
    </location>
</feature>
<proteinExistence type="predicted"/>
<dbReference type="EMBL" id="JAWWNJ010000064">
    <property type="protein sequence ID" value="KAK7012632.1"/>
    <property type="molecule type" value="Genomic_DNA"/>
</dbReference>
<accession>A0AAW0AHX4</accession>
<reference evidence="2 3" key="1">
    <citation type="journal article" date="2024" name="J Genomics">
        <title>Draft genome sequencing and assembly of Favolaschia claudopus CIRM-BRFM 2984 isolated from oak limbs.</title>
        <authorList>
            <person name="Navarro D."/>
            <person name="Drula E."/>
            <person name="Chaduli D."/>
            <person name="Cazenave R."/>
            <person name="Ahrendt S."/>
            <person name="Wang J."/>
            <person name="Lipzen A."/>
            <person name="Daum C."/>
            <person name="Barry K."/>
            <person name="Grigoriev I.V."/>
            <person name="Favel A."/>
            <person name="Rosso M.N."/>
            <person name="Martin F."/>
        </authorList>
    </citation>
    <scope>NUCLEOTIDE SEQUENCE [LARGE SCALE GENOMIC DNA]</scope>
    <source>
        <strain evidence="2 3">CIRM-BRFM 2984</strain>
    </source>
</reference>
<dbReference type="InterPro" id="IPR041078">
    <property type="entry name" value="Plavaka"/>
</dbReference>
<sequence>MLCEGCRVDFKGKAYTLHLKNTTNPPCVAIYQRESARGTAAAAVNPTLPPDPPVVDAFNHQDLELPAGYFTGDYFGDNYGPTDFNYIDSDDEEDLHPGFDNSDDSEGEEDEEAAFQAHAEELGRRFERQRMEASEEDTVMSSPSTDKPSTPVPPVRKLREAAEDGFHHKPAVVKYPGRAGEAISTQGVASETVYQSALRDAGSSNPYEPFNSKMDWEIARWAKLRGSGSTAFSDLLGIEGVRESLDLSYGNSVQLNKIIDDQLPNARPKFERSEVVVNGEVYYLYSRDILECVRALWGDSDFAPYLFVAPERHYIDKDQTIRMYHNMHTGKWWWSTQDAVEKEYPGATIIPIIISSDKTQLTVFGNKTAYPVYMTLGNIPKEIRRKPSRRAYILLGYLPTSKLKHITNKSARRRILANIFHACMKYMLSPLQQAGIKGIPVISGDGVTRRGHPIYATFVGDYPEQCLVTCTKTGECPTCEAPRDDLGDGSTFPIRDLNKILDALKKTEHGPTVFARACEDAGIKPIFEPFWADLPYTHIFRSITPDILHQLYQGVIKHLISWAKEAYGEAEIDARCRRLPPNHNLRLFVNGISDLNRVTGKEHDQISRILLGLIIDIPLPNGVSRDPLIAAVRGILDFLSLAQYPMHTSETLRLQTDALRTFHENKFVFVELGIRDDFNIPKFHSCVHYPMYIQLFGTTDNYNTEYTERLHIDLAKDAYRSTNFKDTFPQMTLWLERKEKILRHEKFIQWRLEGSPTLPRQTALPPGIVYERRLKMTKFPTHKAVRIQCLISDYGAVSFRDALACFIVRFNNPAWSRVQIEAEAASTVLSFSRVPVFHRVKYITEDPYKAGGPDDAVVDSLHVQPQKTLANGNILPGRFDTAIINDGKGKLTGIEGYRIAQVRVVFSLKPRHVQGLFPAGRHPPKHLAYVEWFSPFPSEPEPHHLMYKLKRSIKDGERLASVIPLANIRRSAHLFPKFGPVAPAQWTSSNVLDECSTFFVNSFTDRHFYATVF</sequence>
<evidence type="ECO:0000313" key="2">
    <source>
        <dbReference type="EMBL" id="KAK7012632.1"/>
    </source>
</evidence>
<name>A0AAW0AHX4_9AGAR</name>
<evidence type="ECO:0000256" key="1">
    <source>
        <dbReference type="SAM" id="MobiDB-lite"/>
    </source>
</evidence>
<comment type="caution">
    <text evidence="2">The sequence shown here is derived from an EMBL/GenBank/DDBJ whole genome shotgun (WGS) entry which is preliminary data.</text>
</comment>
<dbReference type="Proteomes" id="UP001362999">
    <property type="component" value="Unassembled WGS sequence"/>
</dbReference>
<protein>
    <submittedName>
        <fullName evidence="2">Uncharacterized protein</fullName>
    </submittedName>
</protein>
<dbReference type="AlphaFoldDB" id="A0AAW0AHX4"/>
<evidence type="ECO:0000313" key="3">
    <source>
        <dbReference type="Proteomes" id="UP001362999"/>
    </source>
</evidence>
<feature type="compositionally biased region" description="Acidic residues" evidence="1">
    <location>
        <begin position="101"/>
        <end position="112"/>
    </location>
</feature>
<keyword evidence="3" id="KW-1185">Reference proteome</keyword>